<dbReference type="GO" id="GO:0003838">
    <property type="term" value="F:sterol 24-C-methyltransferase activity"/>
    <property type="evidence" value="ECO:0007669"/>
    <property type="project" value="TreeGrafter"/>
</dbReference>
<dbReference type="GO" id="GO:0016126">
    <property type="term" value="P:sterol biosynthetic process"/>
    <property type="evidence" value="ECO:0007669"/>
    <property type="project" value="TreeGrafter"/>
</dbReference>
<keyword evidence="5" id="KW-0489">Methyltransferase</keyword>
<organism evidence="5 6">
    <name type="scientific">Metarhizium album (strain ARSEF 1941)</name>
    <dbReference type="NCBI Taxonomy" id="1081103"/>
    <lineage>
        <taxon>Eukaryota</taxon>
        <taxon>Fungi</taxon>
        <taxon>Dikarya</taxon>
        <taxon>Ascomycota</taxon>
        <taxon>Pezizomycotina</taxon>
        <taxon>Sordariomycetes</taxon>
        <taxon>Hypocreomycetidae</taxon>
        <taxon>Hypocreales</taxon>
        <taxon>Clavicipitaceae</taxon>
        <taxon>Metarhizium</taxon>
    </lineage>
</organism>
<dbReference type="CDD" id="cd02440">
    <property type="entry name" value="AdoMet_MTases"/>
    <property type="match status" value="1"/>
</dbReference>
<dbReference type="Gene3D" id="3.40.50.150">
    <property type="entry name" value="Vaccinia Virus protein VP39"/>
    <property type="match status" value="1"/>
</dbReference>
<dbReference type="InterPro" id="IPR025714">
    <property type="entry name" value="Methyltranfer_dom"/>
</dbReference>
<evidence type="ECO:0000259" key="4">
    <source>
        <dbReference type="Pfam" id="PF13847"/>
    </source>
</evidence>
<dbReference type="GO" id="GO:0032259">
    <property type="term" value="P:methylation"/>
    <property type="evidence" value="ECO:0007669"/>
    <property type="project" value="UniProtKB-KW"/>
</dbReference>
<dbReference type="GO" id="GO:0005783">
    <property type="term" value="C:endoplasmic reticulum"/>
    <property type="evidence" value="ECO:0007669"/>
    <property type="project" value="TreeGrafter"/>
</dbReference>
<evidence type="ECO:0000313" key="6">
    <source>
        <dbReference type="Proteomes" id="UP000030816"/>
    </source>
</evidence>
<dbReference type="PANTHER" id="PTHR44068:SF1">
    <property type="entry name" value="HYPOTHETICAL LOC100005854"/>
    <property type="match status" value="1"/>
</dbReference>
<evidence type="ECO:0000256" key="3">
    <source>
        <dbReference type="SAM" id="MobiDB-lite"/>
    </source>
</evidence>
<protein>
    <submittedName>
        <fullName evidence="5">Methyltransferase type 11</fullName>
    </submittedName>
</protein>
<reference evidence="5 6" key="1">
    <citation type="journal article" date="2014" name="Proc. Natl. Acad. Sci. U.S.A.">
        <title>Trajectory and genomic determinants of fungal-pathogen speciation and host adaptation.</title>
        <authorList>
            <person name="Hu X."/>
            <person name="Xiao G."/>
            <person name="Zheng P."/>
            <person name="Shang Y."/>
            <person name="Su Y."/>
            <person name="Zhang X."/>
            <person name="Liu X."/>
            <person name="Zhan S."/>
            <person name="St Leger R.J."/>
            <person name="Wang C."/>
        </authorList>
    </citation>
    <scope>NUCLEOTIDE SEQUENCE [LARGE SCALE GENOMIC DNA]</scope>
    <source>
        <strain evidence="5 6">ARSEF 1941</strain>
    </source>
</reference>
<dbReference type="InterPro" id="IPR050447">
    <property type="entry name" value="Erg6_SMT_methyltransf"/>
</dbReference>
<feature type="domain" description="Methyltransferase" evidence="4">
    <location>
        <begin position="50"/>
        <end position="183"/>
    </location>
</feature>
<dbReference type="AlphaFoldDB" id="A0A0B2WJR0"/>
<comment type="similarity">
    <text evidence="2">Belongs to the class I-like SAM-binding methyltransferase superfamily. Erg6/SMT family.</text>
</comment>
<dbReference type="RefSeq" id="XP_040675010.1">
    <property type="nucleotide sequence ID" value="XM_040826997.1"/>
</dbReference>
<evidence type="ECO:0000256" key="1">
    <source>
        <dbReference type="ARBA" id="ARBA00022679"/>
    </source>
</evidence>
<dbReference type="STRING" id="1081103.A0A0B2WJR0"/>
<dbReference type="SUPFAM" id="SSF53335">
    <property type="entry name" value="S-adenosyl-L-methionine-dependent methyltransferases"/>
    <property type="match status" value="1"/>
</dbReference>
<dbReference type="PANTHER" id="PTHR44068">
    <property type="entry name" value="ZGC:194242"/>
    <property type="match status" value="1"/>
</dbReference>
<keyword evidence="1 5" id="KW-0808">Transferase</keyword>
<dbReference type="Pfam" id="PF13847">
    <property type="entry name" value="Methyltransf_31"/>
    <property type="match status" value="1"/>
</dbReference>
<dbReference type="EMBL" id="AZHE01000046">
    <property type="protein sequence ID" value="KHN93944.1"/>
    <property type="molecule type" value="Genomic_DNA"/>
</dbReference>
<dbReference type="InterPro" id="IPR029063">
    <property type="entry name" value="SAM-dependent_MTases_sf"/>
</dbReference>
<evidence type="ECO:0000313" key="5">
    <source>
        <dbReference type="EMBL" id="KHN93944.1"/>
    </source>
</evidence>
<dbReference type="GeneID" id="63742654"/>
<keyword evidence="6" id="KW-1185">Reference proteome</keyword>
<feature type="region of interest" description="Disordered" evidence="3">
    <location>
        <begin position="1"/>
        <end position="27"/>
    </location>
</feature>
<name>A0A0B2WJR0_METAS</name>
<sequence>MHLARREEEGMQEQTEQATYTHGHHSSVLRSHTWRTARNSAAFLLPHVRPDMAILDVGCGPGTITVDLASHVPHGRVVGLERAAAVLEQARALAADRGVGNVEFEEGDANALRYPDDTFDIVFCHQVLQHVKDPVGVLREMRRVTKPGGLVAARESDYGAFSWYPEVAGMEEWQALYRKLAARNGGQPDAGRMVHAWAKRAGFAADCVTSSVSSWCYSTSEQVSWWSGLWAERTVASSFADSAVESGLATREQLAQVADTWRRWGREDDAWFSVPSGEILCSVHKAG</sequence>
<evidence type="ECO:0000256" key="2">
    <source>
        <dbReference type="ARBA" id="ARBA00038188"/>
    </source>
</evidence>
<gene>
    <name evidence="5" type="ORF">MAM_08199</name>
</gene>
<comment type="caution">
    <text evidence="5">The sequence shown here is derived from an EMBL/GenBank/DDBJ whole genome shotgun (WGS) entry which is preliminary data.</text>
</comment>
<proteinExistence type="inferred from homology"/>
<dbReference type="Proteomes" id="UP000030816">
    <property type="component" value="Unassembled WGS sequence"/>
</dbReference>
<accession>A0A0B2WJR0</accession>
<dbReference type="HOGENOM" id="CLU_057148_1_0_1"/>
<dbReference type="OrthoDB" id="10017101at2759"/>